<protein>
    <submittedName>
        <fullName evidence="2">Uncharacterized protein</fullName>
    </submittedName>
</protein>
<sequence>MTEPFPRPAPDALARSSRVIPCERPRGLATLARPPIPMDRRPPPAQNGGAAVPRSAARRGCIVQIGKASS</sequence>
<reference evidence="2" key="1">
    <citation type="submission" date="2018-08" db="EMBL/GenBank/DDBJ databases">
        <title>Identification of Burkholderia cepacia strains that express a Burkholderia pseudomallei-like capsular polysaccharide.</title>
        <authorList>
            <person name="Burtnick M.N."/>
            <person name="Vongsouvath M."/>
            <person name="Newton P."/>
            <person name="Wuthiekanun V."/>
            <person name="Limmathurotsakul D."/>
            <person name="Brett P.J."/>
            <person name="Chantratita N."/>
            <person name="Dance D.A."/>
        </authorList>
    </citation>
    <scope>NUCLEOTIDE SEQUENCE</scope>
    <source>
        <strain evidence="2">SBXCC001</strain>
    </source>
</reference>
<dbReference type="Proteomes" id="UP001272137">
    <property type="component" value="Unassembled WGS sequence"/>
</dbReference>
<evidence type="ECO:0000313" key="2">
    <source>
        <dbReference type="EMBL" id="MDW9252230.1"/>
    </source>
</evidence>
<evidence type="ECO:0000313" key="3">
    <source>
        <dbReference type="Proteomes" id="UP001272137"/>
    </source>
</evidence>
<gene>
    <name evidence="2" type="ORF">C7S16_6329</name>
</gene>
<feature type="region of interest" description="Disordered" evidence="1">
    <location>
        <begin position="1"/>
        <end position="56"/>
    </location>
</feature>
<proteinExistence type="predicted"/>
<name>A0AAW9CNL8_BURTH</name>
<comment type="caution">
    <text evidence="2">The sequence shown here is derived from an EMBL/GenBank/DDBJ whole genome shotgun (WGS) entry which is preliminary data.</text>
</comment>
<accession>A0AAW9CNL8</accession>
<evidence type="ECO:0000256" key="1">
    <source>
        <dbReference type="SAM" id="MobiDB-lite"/>
    </source>
</evidence>
<organism evidence="2 3">
    <name type="scientific">Burkholderia thailandensis</name>
    <dbReference type="NCBI Taxonomy" id="57975"/>
    <lineage>
        <taxon>Bacteria</taxon>
        <taxon>Pseudomonadati</taxon>
        <taxon>Pseudomonadota</taxon>
        <taxon>Betaproteobacteria</taxon>
        <taxon>Burkholderiales</taxon>
        <taxon>Burkholderiaceae</taxon>
        <taxon>Burkholderia</taxon>
        <taxon>pseudomallei group</taxon>
    </lineage>
</organism>
<dbReference type="AlphaFoldDB" id="A0AAW9CNL8"/>
<dbReference type="EMBL" id="QXCT01000001">
    <property type="protein sequence ID" value="MDW9252230.1"/>
    <property type="molecule type" value="Genomic_DNA"/>
</dbReference>